<gene>
    <name evidence="2" type="ORF">C2G38_2199154</name>
</gene>
<keyword evidence="3" id="KW-1185">Reference proteome</keyword>
<sequence length="299" mass="33811">MKCATITTATPTEDGINDNTNNDTPTKDDINDSTGQDDTMKKKLALLGTKKDEHKASTYFLTSGRYYQDGIGVEKNVHKAFICYQKSADIGNANGTLNLLIWVGNTNKIFELGNCYQNEISIKKNKPDMGNANGIFELGNCYQNGIGVKKDEHIYFLTSGRYYQNGIGIKKNKPKIGRYRESLADFTKLLEIELTYQMMSRYKKSLEDYYAILGIEPNNVTVLNGIEIKKNKLKAFIYYQKSADTGNADEIFELGNCYQNGIGVKNDEHKASTYFLTSGRYYQNGIRVEKNLVGERWCL</sequence>
<dbReference type="InterPro" id="IPR052945">
    <property type="entry name" value="Mitotic_Regulator"/>
</dbReference>
<dbReference type="EMBL" id="QKWP01000969">
    <property type="protein sequence ID" value="RIB13004.1"/>
    <property type="molecule type" value="Genomic_DNA"/>
</dbReference>
<organism evidence="2 3">
    <name type="scientific">Gigaspora rosea</name>
    <dbReference type="NCBI Taxonomy" id="44941"/>
    <lineage>
        <taxon>Eukaryota</taxon>
        <taxon>Fungi</taxon>
        <taxon>Fungi incertae sedis</taxon>
        <taxon>Mucoromycota</taxon>
        <taxon>Glomeromycotina</taxon>
        <taxon>Glomeromycetes</taxon>
        <taxon>Diversisporales</taxon>
        <taxon>Gigasporaceae</taxon>
        <taxon>Gigaspora</taxon>
    </lineage>
</organism>
<accession>A0A397US21</accession>
<evidence type="ECO:0000313" key="3">
    <source>
        <dbReference type="Proteomes" id="UP000266673"/>
    </source>
</evidence>
<reference evidence="2 3" key="1">
    <citation type="submission" date="2018-06" db="EMBL/GenBank/DDBJ databases">
        <title>Comparative genomics reveals the genomic features of Rhizophagus irregularis, R. cerebriforme, R. diaphanum and Gigaspora rosea, and their symbiotic lifestyle signature.</title>
        <authorList>
            <person name="Morin E."/>
            <person name="San Clemente H."/>
            <person name="Chen E.C.H."/>
            <person name="De La Providencia I."/>
            <person name="Hainaut M."/>
            <person name="Kuo A."/>
            <person name="Kohler A."/>
            <person name="Murat C."/>
            <person name="Tang N."/>
            <person name="Roy S."/>
            <person name="Loubradou J."/>
            <person name="Henrissat B."/>
            <person name="Grigoriev I.V."/>
            <person name="Corradi N."/>
            <person name="Roux C."/>
            <person name="Martin F.M."/>
        </authorList>
    </citation>
    <scope>NUCLEOTIDE SEQUENCE [LARGE SCALE GENOMIC DNA]</scope>
    <source>
        <strain evidence="2 3">DAOM 194757</strain>
    </source>
</reference>
<dbReference type="InterPro" id="IPR011990">
    <property type="entry name" value="TPR-like_helical_dom_sf"/>
</dbReference>
<feature type="compositionally biased region" description="Polar residues" evidence="1">
    <location>
        <begin position="1"/>
        <end position="11"/>
    </location>
</feature>
<protein>
    <recommendedName>
        <fullName evidence="4">HCP-like protein</fullName>
    </recommendedName>
</protein>
<dbReference type="Gene3D" id="1.25.40.10">
    <property type="entry name" value="Tetratricopeptide repeat domain"/>
    <property type="match status" value="2"/>
</dbReference>
<name>A0A397US21_9GLOM</name>
<evidence type="ECO:0008006" key="4">
    <source>
        <dbReference type="Google" id="ProtNLM"/>
    </source>
</evidence>
<dbReference type="Proteomes" id="UP000266673">
    <property type="component" value="Unassembled WGS sequence"/>
</dbReference>
<dbReference type="SMART" id="SM00671">
    <property type="entry name" value="SEL1"/>
    <property type="match status" value="4"/>
</dbReference>
<dbReference type="PANTHER" id="PTHR43628:SF1">
    <property type="entry name" value="CHITIN SYNTHASE REGULATORY FACTOR 2-RELATED"/>
    <property type="match status" value="1"/>
</dbReference>
<proteinExistence type="predicted"/>
<evidence type="ECO:0000256" key="1">
    <source>
        <dbReference type="SAM" id="MobiDB-lite"/>
    </source>
</evidence>
<comment type="caution">
    <text evidence="2">The sequence shown here is derived from an EMBL/GenBank/DDBJ whole genome shotgun (WGS) entry which is preliminary data.</text>
</comment>
<evidence type="ECO:0000313" key="2">
    <source>
        <dbReference type="EMBL" id="RIB13004.1"/>
    </source>
</evidence>
<feature type="region of interest" description="Disordered" evidence="1">
    <location>
        <begin position="1"/>
        <end position="37"/>
    </location>
</feature>
<dbReference type="Pfam" id="PF08238">
    <property type="entry name" value="Sel1"/>
    <property type="match status" value="5"/>
</dbReference>
<dbReference type="SUPFAM" id="SSF81901">
    <property type="entry name" value="HCP-like"/>
    <property type="match status" value="2"/>
</dbReference>
<dbReference type="OrthoDB" id="2384430at2759"/>
<dbReference type="PANTHER" id="PTHR43628">
    <property type="entry name" value="ACTIVATOR OF C KINASE PROTEIN 1-RELATED"/>
    <property type="match status" value="1"/>
</dbReference>
<dbReference type="STRING" id="44941.A0A397US21"/>
<dbReference type="InterPro" id="IPR006597">
    <property type="entry name" value="Sel1-like"/>
</dbReference>
<dbReference type="AlphaFoldDB" id="A0A397US21"/>